<reference evidence="2 3" key="1">
    <citation type="journal article" date="2018" name="Syst. Appl. Microbiol.">
        <title>Corynebacterium heidelbergense sp. nov., isolated from the preen glands of Egyptian geese (Alopochen aegyptiacus).</title>
        <authorList>
            <person name="Braun M.S."/>
            <person name="Wang E."/>
            <person name="Zimmermann S."/>
            <person name="Wink M."/>
        </authorList>
    </citation>
    <scope>NUCLEOTIDE SEQUENCE [LARGE SCALE GENOMIC DNA]</scope>
    <source>
        <strain evidence="2 3">647</strain>
    </source>
</reference>
<name>A0A364V517_9CORY</name>
<feature type="compositionally biased region" description="Gly residues" evidence="1">
    <location>
        <begin position="360"/>
        <end position="376"/>
    </location>
</feature>
<evidence type="ECO:0000313" key="2">
    <source>
        <dbReference type="EMBL" id="RAV31717.1"/>
    </source>
</evidence>
<evidence type="ECO:0000256" key="1">
    <source>
        <dbReference type="SAM" id="MobiDB-lite"/>
    </source>
</evidence>
<protein>
    <recommendedName>
        <fullName evidence="4">PPE family domain-containing protein</fullName>
    </recommendedName>
</protein>
<evidence type="ECO:0008006" key="4">
    <source>
        <dbReference type="Google" id="ProtNLM"/>
    </source>
</evidence>
<dbReference type="AlphaFoldDB" id="A0A364V517"/>
<evidence type="ECO:0000313" key="3">
    <source>
        <dbReference type="Proteomes" id="UP000251577"/>
    </source>
</evidence>
<organism evidence="2 3">
    <name type="scientific">Corynebacterium heidelbergense</name>
    <dbReference type="NCBI Taxonomy" id="2055947"/>
    <lineage>
        <taxon>Bacteria</taxon>
        <taxon>Bacillati</taxon>
        <taxon>Actinomycetota</taxon>
        <taxon>Actinomycetes</taxon>
        <taxon>Mycobacteriales</taxon>
        <taxon>Corynebacteriaceae</taxon>
        <taxon>Corynebacterium</taxon>
    </lineage>
</organism>
<dbReference type="EMBL" id="QHCV01000064">
    <property type="protein sequence ID" value="RAV31717.1"/>
    <property type="molecule type" value="Genomic_DNA"/>
</dbReference>
<keyword evidence="3" id="KW-1185">Reference proteome</keyword>
<feature type="region of interest" description="Disordered" evidence="1">
    <location>
        <begin position="412"/>
        <end position="432"/>
    </location>
</feature>
<dbReference type="Proteomes" id="UP000251577">
    <property type="component" value="Unassembled WGS sequence"/>
</dbReference>
<accession>A0A364V517</accession>
<proteinExistence type="predicted"/>
<gene>
    <name evidence="2" type="ORF">DLJ54_06950</name>
</gene>
<sequence length="498" mass="47935">MIAQDSSSAASLSRLQCEAGDVVVNGECTSVMDLRNPFQITNLAYAPVVPVVEASTPLDALLVMFSGSDAAPLAAAARWDQAAESITAAMDHLGRVSGDVAAAAEGISFDAARQALADITSSGRILAANASIMAANARVFPEVRATNLAALEAIKVSLAGITEPAEKVAAEQAAVVTFVSTQLGPSLDLLTPPVVNLGVPVLGHTGGGAFDTSGPATNSGQVVITSPTSAQGVAAAQSGATQVAQPVNPAPATANQAPVAPAAGGIQPVSTPVGGTPQPTAGAGVAPATPAGAGIGPVGTAPALANSGLNAQNAGGAGSGVHTPGTPAAGTYGAIGGTGTGANNPGTGRGLTGNPVGAGPSVGTGAGIGAGTGRGYTGNSVTPGPGRPGRVTQPLLPKAVVDADARAKAGVGGQAIGGHTTGGRAGAAAGGGKSRGGMFGGLHGALGGAAGAKNTGRSRRSNKASTGGFVGANEYGVEEYYRREYLGQKPRTVRPVIR</sequence>
<feature type="region of interest" description="Disordered" evidence="1">
    <location>
        <begin position="448"/>
        <end position="469"/>
    </location>
</feature>
<comment type="caution">
    <text evidence="2">The sequence shown here is derived from an EMBL/GenBank/DDBJ whole genome shotgun (WGS) entry which is preliminary data.</text>
</comment>
<feature type="region of interest" description="Disordered" evidence="1">
    <location>
        <begin position="340"/>
        <end position="393"/>
    </location>
</feature>